<organism evidence="1">
    <name type="scientific">Physcomitrium patens</name>
    <name type="common">Spreading-leaved earth moss</name>
    <name type="synonym">Physcomitrella patens</name>
    <dbReference type="NCBI Taxonomy" id="3218"/>
    <lineage>
        <taxon>Eukaryota</taxon>
        <taxon>Viridiplantae</taxon>
        <taxon>Streptophyta</taxon>
        <taxon>Embryophyta</taxon>
        <taxon>Bryophyta</taxon>
        <taxon>Bryophytina</taxon>
        <taxon>Bryopsida</taxon>
        <taxon>Funariidae</taxon>
        <taxon>Funariales</taxon>
        <taxon>Funariaceae</taxon>
        <taxon>Physcomitrium</taxon>
    </lineage>
</organism>
<accession>A0A2K1JPY5</accession>
<reference evidence="1 3" key="1">
    <citation type="journal article" date="2008" name="Science">
        <title>The Physcomitrella genome reveals evolutionary insights into the conquest of land by plants.</title>
        <authorList>
            <person name="Rensing S."/>
            <person name="Lang D."/>
            <person name="Zimmer A."/>
            <person name="Terry A."/>
            <person name="Salamov A."/>
            <person name="Shapiro H."/>
            <person name="Nishiyama T."/>
            <person name="Perroud P.-F."/>
            <person name="Lindquist E."/>
            <person name="Kamisugi Y."/>
            <person name="Tanahashi T."/>
            <person name="Sakakibara K."/>
            <person name="Fujita T."/>
            <person name="Oishi K."/>
            <person name="Shin-I T."/>
            <person name="Kuroki Y."/>
            <person name="Toyoda A."/>
            <person name="Suzuki Y."/>
            <person name="Hashimoto A."/>
            <person name="Yamaguchi K."/>
            <person name="Sugano A."/>
            <person name="Kohara Y."/>
            <person name="Fujiyama A."/>
            <person name="Anterola A."/>
            <person name="Aoki S."/>
            <person name="Ashton N."/>
            <person name="Barbazuk W.B."/>
            <person name="Barker E."/>
            <person name="Bennetzen J."/>
            <person name="Bezanilla M."/>
            <person name="Blankenship R."/>
            <person name="Cho S.H."/>
            <person name="Dutcher S."/>
            <person name="Estelle M."/>
            <person name="Fawcett J.A."/>
            <person name="Gundlach H."/>
            <person name="Hanada K."/>
            <person name="Heyl A."/>
            <person name="Hicks K.A."/>
            <person name="Hugh J."/>
            <person name="Lohr M."/>
            <person name="Mayer K."/>
            <person name="Melkozernov A."/>
            <person name="Murata T."/>
            <person name="Nelson D."/>
            <person name="Pils B."/>
            <person name="Prigge M."/>
            <person name="Reiss B."/>
            <person name="Renner T."/>
            <person name="Rombauts S."/>
            <person name="Rushton P."/>
            <person name="Sanderfoot A."/>
            <person name="Schween G."/>
            <person name="Shiu S.-H."/>
            <person name="Stueber K."/>
            <person name="Theodoulou F.L."/>
            <person name="Tu H."/>
            <person name="Van de Peer Y."/>
            <person name="Verrier P.J."/>
            <person name="Waters E."/>
            <person name="Wood A."/>
            <person name="Yang L."/>
            <person name="Cove D."/>
            <person name="Cuming A."/>
            <person name="Hasebe M."/>
            <person name="Lucas S."/>
            <person name="Mishler D.B."/>
            <person name="Reski R."/>
            <person name="Grigoriev I."/>
            <person name="Quatrano R.S."/>
            <person name="Boore J.L."/>
        </authorList>
    </citation>
    <scope>NUCLEOTIDE SEQUENCE [LARGE SCALE GENOMIC DNA]</scope>
    <source>
        <strain evidence="2 3">cv. Gransden 2004</strain>
    </source>
</reference>
<reference evidence="1 3" key="2">
    <citation type="journal article" date="2018" name="Plant J.">
        <title>The Physcomitrella patens chromosome-scale assembly reveals moss genome structure and evolution.</title>
        <authorList>
            <person name="Lang D."/>
            <person name="Ullrich K.K."/>
            <person name="Murat F."/>
            <person name="Fuchs J."/>
            <person name="Jenkins J."/>
            <person name="Haas F.B."/>
            <person name="Piednoel M."/>
            <person name="Gundlach H."/>
            <person name="Van Bel M."/>
            <person name="Meyberg R."/>
            <person name="Vives C."/>
            <person name="Morata J."/>
            <person name="Symeonidi A."/>
            <person name="Hiss M."/>
            <person name="Muchero W."/>
            <person name="Kamisugi Y."/>
            <person name="Saleh O."/>
            <person name="Blanc G."/>
            <person name="Decker E.L."/>
            <person name="van Gessel N."/>
            <person name="Grimwood J."/>
            <person name="Hayes R.D."/>
            <person name="Graham S.W."/>
            <person name="Gunter L.E."/>
            <person name="McDaniel S.F."/>
            <person name="Hoernstein S.N.W."/>
            <person name="Larsson A."/>
            <person name="Li F.W."/>
            <person name="Perroud P.F."/>
            <person name="Phillips J."/>
            <person name="Ranjan P."/>
            <person name="Rokshar D.S."/>
            <person name="Rothfels C.J."/>
            <person name="Schneider L."/>
            <person name="Shu S."/>
            <person name="Stevenson D.W."/>
            <person name="Thummler F."/>
            <person name="Tillich M."/>
            <person name="Villarreal Aguilar J.C."/>
            <person name="Widiez T."/>
            <person name="Wong G.K."/>
            <person name="Wymore A."/>
            <person name="Zhang Y."/>
            <person name="Zimmer A.D."/>
            <person name="Quatrano R.S."/>
            <person name="Mayer K.F.X."/>
            <person name="Goodstein D."/>
            <person name="Casacuberta J.M."/>
            <person name="Vandepoele K."/>
            <person name="Reski R."/>
            <person name="Cuming A.C."/>
            <person name="Tuskan G.A."/>
            <person name="Maumus F."/>
            <person name="Salse J."/>
            <person name="Schmutz J."/>
            <person name="Rensing S.A."/>
        </authorList>
    </citation>
    <scope>NUCLEOTIDE SEQUENCE [LARGE SCALE GENOMIC DNA]</scope>
    <source>
        <strain evidence="2 3">cv. Gransden 2004</strain>
    </source>
</reference>
<dbReference type="AlphaFoldDB" id="A0A2K1JPY5"/>
<evidence type="ECO:0000313" key="1">
    <source>
        <dbReference type="EMBL" id="PNR43604.1"/>
    </source>
</evidence>
<dbReference type="EMBL" id="ABEU02000012">
    <property type="protein sequence ID" value="PNR43604.1"/>
    <property type="molecule type" value="Genomic_DNA"/>
</dbReference>
<name>A0A2K1JPY5_PHYPA</name>
<protein>
    <submittedName>
        <fullName evidence="1 2">Uncharacterized protein</fullName>
    </submittedName>
</protein>
<proteinExistence type="predicted"/>
<dbReference type="Proteomes" id="UP000006727">
    <property type="component" value="Chromosome 12"/>
</dbReference>
<dbReference type="Gramene" id="Pp3c12_8590V3.1">
    <property type="protein sequence ID" value="PAC:32972174.CDS.1"/>
    <property type="gene ID" value="Pp3c12_8590"/>
</dbReference>
<reference evidence="2" key="3">
    <citation type="submission" date="2020-12" db="UniProtKB">
        <authorList>
            <consortium name="EnsemblPlants"/>
        </authorList>
    </citation>
    <scope>IDENTIFICATION</scope>
</reference>
<keyword evidence="3" id="KW-1185">Reference proteome</keyword>
<gene>
    <name evidence="1" type="ORF">PHYPA_015985</name>
</gene>
<dbReference type="EnsemblPlants" id="Pp3c12_8590V3.1">
    <property type="protein sequence ID" value="PAC:32972174.CDS.1"/>
    <property type="gene ID" value="Pp3c12_8590"/>
</dbReference>
<sequence>MRHSCSVMFDLCNQSCRWNSKRTNANPCVGIRKFAGPTNFDWLAVTSKDPRIIFSCQFLGPRIGIPKSKYSPGLVSLKSSKLWLKDRTPVLSSLRVNVVVLCGVDDVQILLLPLPMYELW</sequence>
<evidence type="ECO:0000313" key="2">
    <source>
        <dbReference type="EnsemblPlants" id="PAC:32972174.CDS.1"/>
    </source>
</evidence>
<evidence type="ECO:0000313" key="3">
    <source>
        <dbReference type="Proteomes" id="UP000006727"/>
    </source>
</evidence>